<feature type="transmembrane region" description="Helical" evidence="1">
    <location>
        <begin position="6"/>
        <end position="23"/>
    </location>
</feature>
<dbReference type="AlphaFoldDB" id="A0A174Z4P3"/>
<proteinExistence type="predicted"/>
<dbReference type="OrthoDB" id="9778037at2"/>
<reference evidence="2 3" key="1">
    <citation type="submission" date="2015-09" db="EMBL/GenBank/DDBJ databases">
        <authorList>
            <consortium name="Pathogen Informatics"/>
        </authorList>
    </citation>
    <scope>NUCLEOTIDE SEQUENCE [LARGE SCALE GENOMIC DNA]</scope>
    <source>
        <strain evidence="2 3">2789STDY5834875</strain>
    </source>
</reference>
<accession>A0A174Z4P3</accession>
<dbReference type="EMBL" id="CZBU01000007">
    <property type="protein sequence ID" value="CUQ79096.1"/>
    <property type="molecule type" value="Genomic_DNA"/>
</dbReference>
<name>A0A174Z4P3_9FIRM</name>
<keyword evidence="1" id="KW-1133">Transmembrane helix</keyword>
<keyword evidence="1" id="KW-0472">Membrane</keyword>
<dbReference type="PANTHER" id="PTHR34351:SF1">
    <property type="entry name" value="SLR1927 PROTEIN"/>
    <property type="match status" value="1"/>
</dbReference>
<feature type="transmembrane region" description="Helical" evidence="1">
    <location>
        <begin position="28"/>
        <end position="47"/>
    </location>
</feature>
<keyword evidence="1" id="KW-0812">Transmembrane</keyword>
<protein>
    <submittedName>
        <fullName evidence="2">Uncharacterized conserved protein (Some members contain a von Willebrand factor type A (VWA) domain)</fullName>
    </submittedName>
</protein>
<organism evidence="2 3">
    <name type="scientific">Lachnospira eligens</name>
    <dbReference type="NCBI Taxonomy" id="39485"/>
    <lineage>
        <taxon>Bacteria</taxon>
        <taxon>Bacillati</taxon>
        <taxon>Bacillota</taxon>
        <taxon>Clostridia</taxon>
        <taxon>Lachnospirales</taxon>
        <taxon>Lachnospiraceae</taxon>
        <taxon>Lachnospira</taxon>
    </lineage>
</organism>
<dbReference type="PANTHER" id="PTHR34351">
    <property type="entry name" value="SLR1927 PROTEIN-RELATED"/>
    <property type="match status" value="1"/>
</dbReference>
<evidence type="ECO:0000256" key="1">
    <source>
        <dbReference type="SAM" id="Phobius"/>
    </source>
</evidence>
<gene>
    <name evidence="2" type="ORF">ERS852490_02754</name>
</gene>
<evidence type="ECO:0000313" key="2">
    <source>
        <dbReference type="EMBL" id="CUQ79096.1"/>
    </source>
</evidence>
<dbReference type="Proteomes" id="UP000095621">
    <property type="component" value="Unassembled WGS sequence"/>
</dbReference>
<sequence>MLKRRILYFICLAVVFGVNIFYVEYQIFILLVLMIAIPLVSWIMYAISDVSLGLSLQVNKNVVQVGNRIKIRIVKKNACNLAFVNGSITIKYMYCHTGDEFMINVPIKQGIRKSAGITDISADYCGNICVGVESIEICDYLGLFGKKKQFAGVTKVSVMPEETIDRYMEADRANAYYDEENEMYVKSASDEVSELREYRDGDSPRNIHWKRSSILAENDFIVKEYSTNINKTVFIVVDTDWRGEKSWRLSRMSRIYAEMMSQGLACAEAGLTGQYIVWDMAKADIVRVTFYDNASLKAAVKVVMDIRCGEGTVNKACQALYEDDRLEITTEPVIITEN</sequence>
<dbReference type="RefSeq" id="WP_055216525.1">
    <property type="nucleotide sequence ID" value="NZ_CZBU01000007.1"/>
</dbReference>
<evidence type="ECO:0000313" key="3">
    <source>
        <dbReference type="Proteomes" id="UP000095621"/>
    </source>
</evidence>